<dbReference type="RefSeq" id="WP_377764827.1">
    <property type="nucleotide sequence ID" value="NZ_JBHULB010000002.1"/>
</dbReference>
<accession>A0ABW5MRK8</accession>
<dbReference type="Proteomes" id="UP001597526">
    <property type="component" value="Unassembled WGS sequence"/>
</dbReference>
<name>A0ABW5MRK8_9FLAO</name>
<reference evidence="5" key="1">
    <citation type="journal article" date="2019" name="Int. J. Syst. Evol. Microbiol.">
        <title>The Global Catalogue of Microorganisms (GCM) 10K type strain sequencing project: providing services to taxonomists for standard genome sequencing and annotation.</title>
        <authorList>
            <consortium name="The Broad Institute Genomics Platform"/>
            <consortium name="The Broad Institute Genome Sequencing Center for Infectious Disease"/>
            <person name="Wu L."/>
            <person name="Ma J."/>
        </authorList>
    </citation>
    <scope>NUCLEOTIDE SEQUENCE [LARGE SCALE GENOMIC DNA]</scope>
    <source>
        <strain evidence="5">KCTC 52368</strain>
    </source>
</reference>
<sequence length="137" mass="16180">MRDIKTIFVIDDDPIMRFGMRKMLSKISIKSEVFEFNNGQLGLEEVMARITSNKVLPEVIFLDINMPILNGWDFLEEFIRLEIKERILINIITSSIDPNDREKWLSFRAKTNHHIDFVNKPIYKIELNDLHKMDLAS</sequence>
<dbReference type="InterPro" id="IPR050595">
    <property type="entry name" value="Bact_response_regulator"/>
</dbReference>
<dbReference type="PANTHER" id="PTHR44591:SF24">
    <property type="entry name" value="PROTEIN-GLUTAMATE METHYLESTERASE_PROTEIN-GLUTAMINE GLUTAMINASE 1"/>
    <property type="match status" value="1"/>
</dbReference>
<proteinExistence type="predicted"/>
<keyword evidence="1 2" id="KW-0597">Phosphoprotein</keyword>
<feature type="domain" description="Response regulatory" evidence="3">
    <location>
        <begin position="6"/>
        <end position="135"/>
    </location>
</feature>
<evidence type="ECO:0000256" key="1">
    <source>
        <dbReference type="ARBA" id="ARBA00022553"/>
    </source>
</evidence>
<dbReference type="InterPro" id="IPR001789">
    <property type="entry name" value="Sig_transdc_resp-reg_receiver"/>
</dbReference>
<dbReference type="SUPFAM" id="SSF52172">
    <property type="entry name" value="CheY-like"/>
    <property type="match status" value="1"/>
</dbReference>
<protein>
    <submittedName>
        <fullName evidence="4">Two-component system response regulator</fullName>
    </submittedName>
</protein>
<comment type="caution">
    <text evidence="4">The sequence shown here is derived from an EMBL/GenBank/DDBJ whole genome shotgun (WGS) entry which is preliminary data.</text>
</comment>
<dbReference type="EMBL" id="JBHULB010000002">
    <property type="protein sequence ID" value="MFD2585426.1"/>
    <property type="molecule type" value="Genomic_DNA"/>
</dbReference>
<evidence type="ECO:0000256" key="2">
    <source>
        <dbReference type="PROSITE-ProRule" id="PRU00169"/>
    </source>
</evidence>
<dbReference type="PROSITE" id="PS50110">
    <property type="entry name" value="RESPONSE_REGULATORY"/>
    <property type="match status" value="1"/>
</dbReference>
<evidence type="ECO:0000313" key="5">
    <source>
        <dbReference type="Proteomes" id="UP001597526"/>
    </source>
</evidence>
<gene>
    <name evidence="4" type="ORF">ACFSQJ_00690</name>
</gene>
<dbReference type="Pfam" id="PF00072">
    <property type="entry name" value="Response_reg"/>
    <property type="match status" value="1"/>
</dbReference>
<keyword evidence="5" id="KW-1185">Reference proteome</keyword>
<dbReference type="Gene3D" id="3.40.50.2300">
    <property type="match status" value="1"/>
</dbReference>
<evidence type="ECO:0000313" key="4">
    <source>
        <dbReference type="EMBL" id="MFD2585426.1"/>
    </source>
</evidence>
<evidence type="ECO:0000259" key="3">
    <source>
        <dbReference type="PROSITE" id="PS50110"/>
    </source>
</evidence>
<organism evidence="4 5">
    <name type="scientific">Croceitalea marina</name>
    <dbReference type="NCBI Taxonomy" id="1775166"/>
    <lineage>
        <taxon>Bacteria</taxon>
        <taxon>Pseudomonadati</taxon>
        <taxon>Bacteroidota</taxon>
        <taxon>Flavobacteriia</taxon>
        <taxon>Flavobacteriales</taxon>
        <taxon>Flavobacteriaceae</taxon>
        <taxon>Croceitalea</taxon>
    </lineage>
</organism>
<dbReference type="SMART" id="SM00448">
    <property type="entry name" value="REC"/>
    <property type="match status" value="1"/>
</dbReference>
<feature type="modified residue" description="4-aspartylphosphate" evidence="2">
    <location>
        <position position="63"/>
    </location>
</feature>
<dbReference type="PANTHER" id="PTHR44591">
    <property type="entry name" value="STRESS RESPONSE REGULATOR PROTEIN 1"/>
    <property type="match status" value="1"/>
</dbReference>
<dbReference type="InterPro" id="IPR011006">
    <property type="entry name" value="CheY-like_superfamily"/>
</dbReference>